<evidence type="ECO:0000259" key="3">
    <source>
        <dbReference type="SMART" id="SM01007"/>
    </source>
</evidence>
<dbReference type="GO" id="GO:0046872">
    <property type="term" value="F:metal ion binding"/>
    <property type="evidence" value="ECO:0007669"/>
    <property type="project" value="UniProtKB-KW"/>
</dbReference>
<dbReference type="SUPFAM" id="SSF53639">
    <property type="entry name" value="AraD/HMP-PK domain-like"/>
    <property type="match status" value="1"/>
</dbReference>
<organism evidence="4 5">
    <name type="scientific">Mesotoga prima</name>
    <dbReference type="NCBI Taxonomy" id="1184387"/>
    <lineage>
        <taxon>Bacteria</taxon>
        <taxon>Thermotogati</taxon>
        <taxon>Thermotogota</taxon>
        <taxon>Thermotogae</taxon>
        <taxon>Kosmotogales</taxon>
        <taxon>Kosmotogaceae</taxon>
        <taxon>Mesotoga</taxon>
    </lineage>
</organism>
<gene>
    <name evidence="4" type="ORF">XD94_1503</name>
</gene>
<dbReference type="EMBL" id="LGGP01000301">
    <property type="protein sequence ID" value="KUK79076.1"/>
    <property type="molecule type" value="Genomic_DNA"/>
</dbReference>
<dbReference type="AlphaFoldDB" id="A0A124FXU2"/>
<proteinExistence type="predicted"/>
<keyword evidence="1" id="KW-0479">Metal-binding</keyword>
<dbReference type="GO" id="GO:0005829">
    <property type="term" value="C:cytosol"/>
    <property type="evidence" value="ECO:0007669"/>
    <property type="project" value="TreeGrafter"/>
</dbReference>
<dbReference type="PATRIC" id="fig|1184387.3.peg.1987"/>
<dbReference type="Gene3D" id="3.40.225.10">
    <property type="entry name" value="Class II aldolase/adducin N-terminal domain"/>
    <property type="match status" value="1"/>
</dbReference>
<evidence type="ECO:0000256" key="2">
    <source>
        <dbReference type="ARBA" id="ARBA00023239"/>
    </source>
</evidence>
<dbReference type="PANTHER" id="PTHR22789">
    <property type="entry name" value="FUCULOSE PHOSPHATE ALDOLASE"/>
    <property type="match status" value="1"/>
</dbReference>
<dbReference type="GO" id="GO:0019323">
    <property type="term" value="P:pentose catabolic process"/>
    <property type="evidence" value="ECO:0007669"/>
    <property type="project" value="TreeGrafter"/>
</dbReference>
<accession>A0A124FXU2</accession>
<evidence type="ECO:0000313" key="5">
    <source>
        <dbReference type="Proteomes" id="UP000054092"/>
    </source>
</evidence>
<dbReference type="InterPro" id="IPR050197">
    <property type="entry name" value="Aldolase_class_II_sugar_metab"/>
</dbReference>
<dbReference type="InterPro" id="IPR036409">
    <property type="entry name" value="Aldolase_II/adducin_N_sf"/>
</dbReference>
<dbReference type="SMART" id="SM01007">
    <property type="entry name" value="Aldolase_II"/>
    <property type="match status" value="1"/>
</dbReference>
<dbReference type="PANTHER" id="PTHR22789:SF0">
    <property type="entry name" value="3-OXO-TETRONATE 4-PHOSPHATE DECARBOXYLASE-RELATED"/>
    <property type="match status" value="1"/>
</dbReference>
<dbReference type="InterPro" id="IPR001303">
    <property type="entry name" value="Aldolase_II/adducin_N"/>
</dbReference>
<evidence type="ECO:0000313" key="4">
    <source>
        <dbReference type="EMBL" id="KUK79076.1"/>
    </source>
</evidence>
<evidence type="ECO:0000256" key="1">
    <source>
        <dbReference type="ARBA" id="ARBA00022723"/>
    </source>
</evidence>
<dbReference type="Proteomes" id="UP000054092">
    <property type="component" value="Unassembled WGS sequence"/>
</dbReference>
<keyword evidence="2" id="KW-0456">Lyase</keyword>
<protein>
    <submittedName>
        <fullName evidence="4">Ribulose-5-phosphate 4-epimerase-like epimerase or aldolase</fullName>
    </submittedName>
</protein>
<dbReference type="Pfam" id="PF00596">
    <property type="entry name" value="Aldolase_II"/>
    <property type="match status" value="1"/>
</dbReference>
<sequence length="211" mass="23940">MEVIMDLREELVLFSKLAWDRRLTESTGGNMSVRIGDHIVITPTTMVKHFLTEEDLVEVDLAGNKVRGRREASSEYRMHLKIYRECNEVVSVFHAHPVHATTMAVQQKEFPVNVLPETALMLAPITYLPYKMPGTDDFAEVFGEGLKQGSRTFVLRNHGVTVTGKSIEEAYAKLETLEFLAQITHLSGARPGHLEIPSEEVERFLRKVRGY</sequence>
<comment type="caution">
    <text evidence="4">The sequence shown here is derived from an EMBL/GenBank/DDBJ whole genome shotgun (WGS) entry which is preliminary data.</text>
</comment>
<name>A0A124FXU2_9BACT</name>
<reference evidence="5" key="1">
    <citation type="journal article" date="2015" name="MBio">
        <title>Genome-Resolved Metagenomic Analysis Reveals Roles for Candidate Phyla and Other Microbial Community Members in Biogeochemical Transformations in Oil Reservoirs.</title>
        <authorList>
            <person name="Hu P."/>
            <person name="Tom L."/>
            <person name="Singh A."/>
            <person name="Thomas B.C."/>
            <person name="Baker B.J."/>
            <person name="Piceno Y.M."/>
            <person name="Andersen G.L."/>
            <person name="Banfield J.F."/>
        </authorList>
    </citation>
    <scope>NUCLEOTIDE SEQUENCE [LARGE SCALE GENOMIC DNA]</scope>
</reference>
<dbReference type="GO" id="GO:0016832">
    <property type="term" value="F:aldehyde-lyase activity"/>
    <property type="evidence" value="ECO:0007669"/>
    <property type="project" value="TreeGrafter"/>
</dbReference>
<feature type="domain" description="Class II aldolase/adducin N-terminal" evidence="3">
    <location>
        <begin position="9"/>
        <end position="185"/>
    </location>
</feature>